<dbReference type="InterPro" id="IPR023631">
    <property type="entry name" value="Amidase_dom"/>
</dbReference>
<dbReference type="EMBL" id="JBBYXI010000003">
    <property type="protein sequence ID" value="MEN3931291.1"/>
    <property type="molecule type" value="Genomic_DNA"/>
</dbReference>
<dbReference type="InterPro" id="IPR036928">
    <property type="entry name" value="AS_sf"/>
</dbReference>
<sequence>MGSCRNKKSVSQLSADIQSGKLDPVDLIEETLSAITAHDDPSIFTAVLTERARNEAKEASARIRLGKSRGVLDGIPVAWKDLFDIAGRTTTAGSVVLKDSPEASHDADVVTALNRAGMVAVGLTNMSEFAFSGLGINPHYGTPHNPNSTDVPRLPGGSSSGAGVAVAAGLVPVAIGTDTGGSVRIPAAFNGVVGYKATRGRYSMKGIVPLAISLDALGPLCLNVQDAIWIDAAMRGQPVADMEALPLRGQSFAIPSNVMFDEAEPEIIEAFEVAVNLVQQAGAHVRRISFPVFDEISKLFARTGALVTAEAYQFHKERLNGPEAALIDARVVARIRLGEKTTPENYAEILEVRARLIKEVRAMLEPDELLLSPTLPHVAPEIAPLCDDDLFFQTNAKTLRNTSIGNFLDWCGVSLPCGMGKVGMPIGFQVAGQAGQDERVLAVALSIEKLLNSPFPKI</sequence>
<evidence type="ECO:0000259" key="3">
    <source>
        <dbReference type="Pfam" id="PF01425"/>
    </source>
</evidence>
<evidence type="ECO:0000313" key="4">
    <source>
        <dbReference type="EMBL" id="MEN3931291.1"/>
    </source>
</evidence>
<evidence type="ECO:0000313" key="5">
    <source>
        <dbReference type="Proteomes" id="UP001418637"/>
    </source>
</evidence>
<dbReference type="SUPFAM" id="SSF75304">
    <property type="entry name" value="Amidase signature (AS) enzymes"/>
    <property type="match status" value="1"/>
</dbReference>
<dbReference type="PANTHER" id="PTHR11895:SF176">
    <property type="entry name" value="AMIDASE AMID-RELATED"/>
    <property type="match status" value="1"/>
</dbReference>
<protein>
    <recommendedName>
        <fullName evidence="2">Indoleacetamide hydrolase</fullName>
    </recommendedName>
</protein>
<accession>A0ABV0BLZ2</accession>
<name>A0ABV0BLZ2_9HYPH</name>
<reference evidence="4 5" key="1">
    <citation type="submission" date="2024-04" db="EMBL/GenBank/DDBJ databases">
        <title>A novel species isolated from cricket.</title>
        <authorList>
            <person name="Wang H.-C."/>
        </authorList>
    </citation>
    <scope>NUCLEOTIDE SEQUENCE [LARGE SCALE GENOMIC DNA]</scope>
    <source>
        <strain evidence="4 5">WL0021</strain>
    </source>
</reference>
<dbReference type="PANTHER" id="PTHR11895">
    <property type="entry name" value="TRANSAMIDASE"/>
    <property type="match status" value="1"/>
</dbReference>
<dbReference type="Pfam" id="PF01425">
    <property type="entry name" value="Amidase"/>
    <property type="match status" value="1"/>
</dbReference>
<dbReference type="RefSeq" id="WP_346337326.1">
    <property type="nucleotide sequence ID" value="NZ_JBBYXI010000003.1"/>
</dbReference>
<evidence type="ECO:0000256" key="1">
    <source>
        <dbReference type="ARBA" id="ARBA00003871"/>
    </source>
</evidence>
<dbReference type="PROSITE" id="PS00571">
    <property type="entry name" value="AMIDASES"/>
    <property type="match status" value="1"/>
</dbReference>
<dbReference type="NCBIfam" id="NF004766">
    <property type="entry name" value="PRK06102.1"/>
    <property type="match status" value="1"/>
</dbReference>
<keyword evidence="5" id="KW-1185">Reference proteome</keyword>
<dbReference type="InterPro" id="IPR020556">
    <property type="entry name" value="Amidase_CS"/>
</dbReference>
<comment type="function">
    <text evidence="1">Hydrolyzes indole-3-acetamide (IAM) into indole-3-acetic acid (IAA).</text>
</comment>
<organism evidence="4 5">
    <name type="scientific">Hohaiivirga grylli</name>
    <dbReference type="NCBI Taxonomy" id="3133970"/>
    <lineage>
        <taxon>Bacteria</taxon>
        <taxon>Pseudomonadati</taxon>
        <taxon>Pseudomonadota</taxon>
        <taxon>Alphaproteobacteria</taxon>
        <taxon>Hyphomicrobiales</taxon>
        <taxon>Methylobacteriaceae</taxon>
        <taxon>Hohaiivirga</taxon>
    </lineage>
</organism>
<dbReference type="NCBIfam" id="NF005460">
    <property type="entry name" value="PRK07056.1"/>
    <property type="match status" value="1"/>
</dbReference>
<dbReference type="Proteomes" id="UP001418637">
    <property type="component" value="Unassembled WGS sequence"/>
</dbReference>
<comment type="caution">
    <text evidence="4">The sequence shown here is derived from an EMBL/GenBank/DDBJ whole genome shotgun (WGS) entry which is preliminary data.</text>
</comment>
<feature type="domain" description="Amidase" evidence="3">
    <location>
        <begin position="26"/>
        <end position="441"/>
    </location>
</feature>
<dbReference type="InterPro" id="IPR000120">
    <property type="entry name" value="Amidase"/>
</dbReference>
<evidence type="ECO:0000256" key="2">
    <source>
        <dbReference type="ARBA" id="ARBA00021874"/>
    </source>
</evidence>
<proteinExistence type="predicted"/>
<gene>
    <name evidence="4" type="ORF">WJT86_09500</name>
</gene>
<keyword evidence="4" id="KW-0378">Hydrolase</keyword>
<dbReference type="Gene3D" id="3.90.1300.10">
    <property type="entry name" value="Amidase signature (AS) domain"/>
    <property type="match status" value="1"/>
</dbReference>
<dbReference type="GO" id="GO:0004040">
    <property type="term" value="F:amidase activity"/>
    <property type="evidence" value="ECO:0007669"/>
    <property type="project" value="UniProtKB-EC"/>
</dbReference>